<comment type="caution">
    <text evidence="5">The sequence shown here is derived from an EMBL/GenBank/DDBJ whole genome shotgun (WGS) entry which is preliminary data.</text>
</comment>
<gene>
    <name evidence="5" type="ORF">KO481_33300</name>
</gene>
<evidence type="ECO:0000256" key="1">
    <source>
        <dbReference type="ARBA" id="ARBA00022741"/>
    </source>
</evidence>
<dbReference type="PANTHER" id="PTHR43261">
    <property type="entry name" value="TRANSLATION ELONGATION FACTOR G-RELATED"/>
    <property type="match status" value="1"/>
</dbReference>
<name>A0ABS6BAF0_9NOCA</name>
<dbReference type="PANTHER" id="PTHR43261:SF1">
    <property type="entry name" value="RIBOSOME-RELEASING FACTOR 2, MITOCHONDRIAL"/>
    <property type="match status" value="1"/>
</dbReference>
<keyword evidence="2" id="KW-0648">Protein biosynthesis</keyword>
<evidence type="ECO:0000256" key="2">
    <source>
        <dbReference type="ARBA" id="ARBA00022917"/>
    </source>
</evidence>
<proteinExistence type="predicted"/>
<dbReference type="SUPFAM" id="SSF52540">
    <property type="entry name" value="P-loop containing nucleoside triphosphate hydrolases"/>
    <property type="match status" value="1"/>
</dbReference>
<organism evidence="5 6">
    <name type="scientific">Nocardia albiluteola</name>
    <dbReference type="NCBI Taxonomy" id="2842303"/>
    <lineage>
        <taxon>Bacteria</taxon>
        <taxon>Bacillati</taxon>
        <taxon>Actinomycetota</taxon>
        <taxon>Actinomycetes</taxon>
        <taxon>Mycobacteriales</taxon>
        <taxon>Nocardiaceae</taxon>
        <taxon>Nocardia</taxon>
    </lineage>
</organism>
<accession>A0ABS6BAF0</accession>
<sequence>MGAEVIEPQSIRNVTIVGEPGETAGVLGRLRRRFGIAGYPAISWLTGREPHTIRIAELSSRAPGPDLERSIRLADGLIAVVPAAAPSTPRLETVLRVADDHQVARLCLVTGLDRPGADFDRAVRTIADTRGAAPLTLQIPLGLGAAGEGVADLLATGALGPLAAEIYGPHWQLAQQRYHALAAAVLERDDHHPATERPHEVPPAHLRRRIRDLTRLGDVVPVLCGTDLTPLLDAIVRYLPSPLDVCQPEHALDY</sequence>
<dbReference type="Gene3D" id="3.40.50.300">
    <property type="entry name" value="P-loop containing nucleotide triphosphate hydrolases"/>
    <property type="match status" value="2"/>
</dbReference>
<keyword evidence="3" id="KW-0342">GTP-binding</keyword>
<evidence type="ECO:0000256" key="3">
    <source>
        <dbReference type="ARBA" id="ARBA00023134"/>
    </source>
</evidence>
<dbReference type="InterPro" id="IPR027417">
    <property type="entry name" value="P-loop_NTPase"/>
</dbReference>
<evidence type="ECO:0000313" key="5">
    <source>
        <dbReference type="EMBL" id="MBU3066385.1"/>
    </source>
</evidence>
<keyword evidence="6" id="KW-1185">Reference proteome</keyword>
<evidence type="ECO:0000259" key="4">
    <source>
        <dbReference type="Pfam" id="PF00009"/>
    </source>
</evidence>
<feature type="domain" description="Tr-type G" evidence="4">
    <location>
        <begin position="67"/>
        <end position="240"/>
    </location>
</feature>
<dbReference type="InterPro" id="IPR000795">
    <property type="entry name" value="T_Tr_GTP-bd_dom"/>
</dbReference>
<dbReference type="Pfam" id="PF00009">
    <property type="entry name" value="GTP_EFTU"/>
    <property type="match status" value="1"/>
</dbReference>
<dbReference type="Proteomes" id="UP000733379">
    <property type="component" value="Unassembled WGS sequence"/>
</dbReference>
<evidence type="ECO:0000313" key="6">
    <source>
        <dbReference type="Proteomes" id="UP000733379"/>
    </source>
</evidence>
<protein>
    <recommendedName>
        <fullName evidence="4">Tr-type G domain-containing protein</fullName>
    </recommendedName>
</protein>
<reference evidence="5 6" key="1">
    <citation type="submission" date="2021-06" db="EMBL/GenBank/DDBJ databases">
        <title>Actinomycetes sequencing.</title>
        <authorList>
            <person name="Shan Q."/>
        </authorList>
    </citation>
    <scope>NUCLEOTIDE SEQUENCE [LARGE SCALE GENOMIC DNA]</scope>
    <source>
        <strain evidence="5 6">NEAU-G5</strain>
    </source>
</reference>
<dbReference type="EMBL" id="JAHKNI010000014">
    <property type="protein sequence ID" value="MBU3066385.1"/>
    <property type="molecule type" value="Genomic_DNA"/>
</dbReference>
<keyword evidence="1" id="KW-0547">Nucleotide-binding</keyword>